<evidence type="ECO:0000256" key="3">
    <source>
        <dbReference type="ARBA" id="ARBA00004496"/>
    </source>
</evidence>
<keyword evidence="8 19" id="KW-0132">Cell division</keyword>
<feature type="domain" description="FAD-binding PCMH-type" evidence="21">
    <location>
        <begin position="25"/>
        <end position="188"/>
    </location>
</feature>
<dbReference type="SUPFAM" id="SSF56194">
    <property type="entry name" value="Uridine diphospho-N-Acetylenolpyruvylglucosamine reductase, MurB, C-terminal domain"/>
    <property type="match status" value="1"/>
</dbReference>
<evidence type="ECO:0000256" key="7">
    <source>
        <dbReference type="ARBA" id="ARBA00022490"/>
    </source>
</evidence>
<dbReference type="SUPFAM" id="SSF56176">
    <property type="entry name" value="FAD-binding/transporter-associated domain-like"/>
    <property type="match status" value="1"/>
</dbReference>
<evidence type="ECO:0000256" key="17">
    <source>
        <dbReference type="ARBA" id="ARBA00031026"/>
    </source>
</evidence>
<protein>
    <recommendedName>
        <fullName evidence="6 19">UDP-N-acetylenolpyruvoylglucosamine reductase</fullName>
        <ecNumber evidence="5 19">1.3.1.98</ecNumber>
    </recommendedName>
    <alternativeName>
        <fullName evidence="17 19">UDP-N-acetylmuramate dehydrogenase</fullName>
    </alternativeName>
</protein>
<comment type="caution">
    <text evidence="22">The sequence shown here is derived from an EMBL/GenBank/DDBJ whole genome shotgun (WGS) entry which is preliminary data.</text>
</comment>
<evidence type="ECO:0000256" key="13">
    <source>
        <dbReference type="ARBA" id="ARBA00022984"/>
    </source>
</evidence>
<dbReference type="InterPro" id="IPR011601">
    <property type="entry name" value="MurB_C"/>
</dbReference>
<dbReference type="GO" id="GO:0071555">
    <property type="term" value="P:cell wall organization"/>
    <property type="evidence" value="ECO:0007669"/>
    <property type="project" value="UniProtKB-KW"/>
</dbReference>
<dbReference type="GO" id="GO:0008360">
    <property type="term" value="P:regulation of cell shape"/>
    <property type="evidence" value="ECO:0007669"/>
    <property type="project" value="UniProtKB-KW"/>
</dbReference>
<feature type="active site" description="Proton donor" evidence="19">
    <location>
        <position position="217"/>
    </location>
</feature>
<keyword evidence="23" id="KW-1185">Reference proteome</keyword>
<dbReference type="HAMAP" id="MF_00037">
    <property type="entry name" value="MurB"/>
    <property type="match status" value="1"/>
</dbReference>
<keyword evidence="16 19" id="KW-0961">Cell wall biogenesis/degradation</keyword>
<comment type="catalytic activity">
    <reaction evidence="18 19">
        <text>UDP-N-acetyl-alpha-D-muramate + NADP(+) = UDP-N-acetyl-3-O-(1-carboxyvinyl)-alpha-D-glucosamine + NADPH + H(+)</text>
        <dbReference type="Rhea" id="RHEA:12248"/>
        <dbReference type="ChEBI" id="CHEBI:15378"/>
        <dbReference type="ChEBI" id="CHEBI:57783"/>
        <dbReference type="ChEBI" id="CHEBI:58349"/>
        <dbReference type="ChEBI" id="CHEBI:68483"/>
        <dbReference type="ChEBI" id="CHEBI:70757"/>
        <dbReference type="EC" id="1.3.1.98"/>
    </reaction>
</comment>
<comment type="function">
    <text evidence="2 19">Cell wall formation.</text>
</comment>
<keyword evidence="11 19" id="KW-0521">NADP</keyword>
<dbReference type="GO" id="GO:0005829">
    <property type="term" value="C:cytosol"/>
    <property type="evidence" value="ECO:0007669"/>
    <property type="project" value="TreeGrafter"/>
</dbReference>
<dbReference type="InterPro" id="IPR003170">
    <property type="entry name" value="MurB"/>
</dbReference>
<dbReference type="Gene3D" id="3.30.465.10">
    <property type="match status" value="1"/>
</dbReference>
<comment type="pathway">
    <text evidence="4 19">Cell wall biogenesis; peptidoglycan biosynthesis.</text>
</comment>
<evidence type="ECO:0000256" key="20">
    <source>
        <dbReference type="SAM" id="MobiDB-lite"/>
    </source>
</evidence>
<evidence type="ECO:0000259" key="21">
    <source>
        <dbReference type="PROSITE" id="PS51387"/>
    </source>
</evidence>
<keyword evidence="10 19" id="KW-0274">FAD</keyword>
<accession>A0A7Y3RJ93</accession>
<dbReference type="GO" id="GO:0071949">
    <property type="term" value="F:FAD binding"/>
    <property type="evidence" value="ECO:0007669"/>
    <property type="project" value="InterPro"/>
</dbReference>
<evidence type="ECO:0000256" key="10">
    <source>
        <dbReference type="ARBA" id="ARBA00022827"/>
    </source>
</evidence>
<dbReference type="UniPathway" id="UPA00219"/>
<dbReference type="Pfam" id="PF02873">
    <property type="entry name" value="MurB_C"/>
    <property type="match status" value="1"/>
</dbReference>
<dbReference type="GO" id="GO:0009252">
    <property type="term" value="P:peptidoglycan biosynthetic process"/>
    <property type="evidence" value="ECO:0007669"/>
    <property type="project" value="UniProtKB-UniRule"/>
</dbReference>
<reference evidence="22 23" key="1">
    <citation type="submission" date="2020-05" db="EMBL/GenBank/DDBJ databases">
        <title>Parvularcula mediterraneae sp. nov., isolated from polypropylene straw from shallow seawater of the seashore of Laganas in Zakynthos island, Greece.</title>
        <authorList>
            <person name="Szabo I."/>
            <person name="Al-Omari J."/>
            <person name="Rado J."/>
            <person name="Szerdahelyi G.S."/>
        </authorList>
    </citation>
    <scope>NUCLEOTIDE SEQUENCE [LARGE SCALE GENOMIC DNA]</scope>
    <source>
        <strain evidence="22 23">ZS-1/3</strain>
    </source>
</reference>
<dbReference type="EMBL" id="JABFCX010000002">
    <property type="protein sequence ID" value="NNU15046.1"/>
    <property type="molecule type" value="Genomic_DNA"/>
</dbReference>
<dbReference type="GO" id="GO:0008762">
    <property type="term" value="F:UDP-N-acetylmuramate dehydrogenase activity"/>
    <property type="evidence" value="ECO:0007669"/>
    <property type="project" value="UniProtKB-UniRule"/>
</dbReference>
<dbReference type="PROSITE" id="PS51387">
    <property type="entry name" value="FAD_PCMH"/>
    <property type="match status" value="1"/>
</dbReference>
<comment type="similarity">
    <text evidence="19">Belongs to the MurB family.</text>
</comment>
<dbReference type="NCBIfam" id="NF010480">
    <property type="entry name" value="PRK13905.1"/>
    <property type="match status" value="1"/>
</dbReference>
<feature type="active site" evidence="19">
    <location>
        <position position="168"/>
    </location>
</feature>
<name>A0A7Y3RJ93_9PROT</name>
<evidence type="ECO:0000256" key="6">
    <source>
        <dbReference type="ARBA" id="ARBA00015188"/>
    </source>
</evidence>
<keyword evidence="15 19" id="KW-0131">Cell cycle</keyword>
<comment type="cofactor">
    <cofactor evidence="1 19">
        <name>FAD</name>
        <dbReference type="ChEBI" id="CHEBI:57692"/>
    </cofactor>
</comment>
<evidence type="ECO:0000256" key="15">
    <source>
        <dbReference type="ARBA" id="ARBA00023306"/>
    </source>
</evidence>
<evidence type="ECO:0000256" key="19">
    <source>
        <dbReference type="HAMAP-Rule" id="MF_00037"/>
    </source>
</evidence>
<evidence type="ECO:0000256" key="16">
    <source>
        <dbReference type="ARBA" id="ARBA00023316"/>
    </source>
</evidence>
<dbReference type="InterPro" id="IPR016166">
    <property type="entry name" value="FAD-bd_PCMH"/>
</dbReference>
<evidence type="ECO:0000256" key="2">
    <source>
        <dbReference type="ARBA" id="ARBA00003921"/>
    </source>
</evidence>
<keyword evidence="13 19" id="KW-0573">Peptidoglycan synthesis</keyword>
<evidence type="ECO:0000256" key="9">
    <source>
        <dbReference type="ARBA" id="ARBA00022630"/>
    </source>
</evidence>
<evidence type="ECO:0000256" key="12">
    <source>
        <dbReference type="ARBA" id="ARBA00022960"/>
    </source>
</evidence>
<dbReference type="GO" id="GO:0051301">
    <property type="term" value="P:cell division"/>
    <property type="evidence" value="ECO:0007669"/>
    <property type="project" value="UniProtKB-KW"/>
</dbReference>
<dbReference type="Gene3D" id="3.90.78.10">
    <property type="entry name" value="UDP-N-acetylenolpyruvoylglucosamine reductase, C-terminal domain"/>
    <property type="match status" value="1"/>
</dbReference>
<evidence type="ECO:0000256" key="11">
    <source>
        <dbReference type="ARBA" id="ARBA00022857"/>
    </source>
</evidence>
<dbReference type="InterPro" id="IPR016169">
    <property type="entry name" value="FAD-bd_PCMH_sub2"/>
</dbReference>
<dbReference type="NCBIfam" id="TIGR00179">
    <property type="entry name" value="murB"/>
    <property type="match status" value="1"/>
</dbReference>
<proteinExistence type="inferred from homology"/>
<dbReference type="InterPro" id="IPR006094">
    <property type="entry name" value="Oxid_FAD_bind_N"/>
</dbReference>
<dbReference type="Proteomes" id="UP000536835">
    <property type="component" value="Unassembled WGS sequence"/>
</dbReference>
<feature type="active site" evidence="19">
    <location>
        <position position="292"/>
    </location>
</feature>
<keyword evidence="12 19" id="KW-0133">Cell shape</keyword>
<dbReference type="AlphaFoldDB" id="A0A7Y3RJ93"/>
<dbReference type="InterPro" id="IPR036635">
    <property type="entry name" value="MurB_C_sf"/>
</dbReference>
<dbReference type="Pfam" id="PF01565">
    <property type="entry name" value="FAD_binding_4"/>
    <property type="match status" value="1"/>
</dbReference>
<dbReference type="EC" id="1.3.1.98" evidence="5 19"/>
<dbReference type="Gene3D" id="3.30.43.10">
    <property type="entry name" value="Uridine Diphospho-n-acetylenolpyruvylglucosamine Reductase, domain 2"/>
    <property type="match status" value="1"/>
</dbReference>
<comment type="subcellular location">
    <subcellularLocation>
        <location evidence="3 19">Cytoplasm</location>
    </subcellularLocation>
</comment>
<keyword evidence="9 19" id="KW-0285">Flavoprotein</keyword>
<keyword evidence="14 19" id="KW-0560">Oxidoreductase</keyword>
<dbReference type="PANTHER" id="PTHR21071">
    <property type="entry name" value="UDP-N-ACETYLENOLPYRUVOYLGLUCOSAMINE REDUCTASE"/>
    <property type="match status" value="1"/>
</dbReference>
<evidence type="ECO:0000256" key="8">
    <source>
        <dbReference type="ARBA" id="ARBA00022618"/>
    </source>
</evidence>
<feature type="region of interest" description="Disordered" evidence="20">
    <location>
        <begin position="210"/>
        <end position="233"/>
    </location>
</feature>
<dbReference type="InterPro" id="IPR036318">
    <property type="entry name" value="FAD-bd_PCMH-like_sf"/>
</dbReference>
<evidence type="ECO:0000256" key="14">
    <source>
        <dbReference type="ARBA" id="ARBA00023002"/>
    </source>
</evidence>
<evidence type="ECO:0000313" key="23">
    <source>
        <dbReference type="Proteomes" id="UP000536835"/>
    </source>
</evidence>
<dbReference type="PANTHER" id="PTHR21071:SF4">
    <property type="entry name" value="UDP-N-ACETYLENOLPYRUVOYLGLUCOSAMINE REDUCTASE"/>
    <property type="match status" value="1"/>
</dbReference>
<gene>
    <name evidence="19 22" type="primary">murB</name>
    <name evidence="22" type="ORF">HK107_01745</name>
</gene>
<evidence type="ECO:0000256" key="1">
    <source>
        <dbReference type="ARBA" id="ARBA00001974"/>
    </source>
</evidence>
<organism evidence="22 23">
    <name type="scientific">Parvularcula mediterranea</name>
    <dbReference type="NCBI Taxonomy" id="2732508"/>
    <lineage>
        <taxon>Bacteria</taxon>
        <taxon>Pseudomonadati</taxon>
        <taxon>Pseudomonadota</taxon>
        <taxon>Alphaproteobacteria</taxon>
        <taxon>Parvularculales</taxon>
        <taxon>Parvularculaceae</taxon>
        <taxon>Parvularcula</taxon>
    </lineage>
</organism>
<evidence type="ECO:0000256" key="4">
    <source>
        <dbReference type="ARBA" id="ARBA00004752"/>
    </source>
</evidence>
<sequence>MDRRQAMNARLMENAELAPYTWLRVGGPADRLYLPNTEEELSEILRELSPVEKLTVLGVGSNVIIRDDGIEGTVIRLGPGFGKISVDGAKVSAGAAALDAKVAKEAAKAGLSGLSFYAGIPGTIGGAMRMNAGAYGGETRDHFVSGRAINRKGEIVTLSADDFGFRYRWADVPADLVLIEATFEVPKGDAEEEQAKIKEIMEKREATQPIREKTGGSTFKNPDPDLSGGRSAWQSVDAVGGRGRSVGDAQMSELHANFMINKGNATAADLETLGESIRTDVQKELGYELEWEIKRIGRLA</sequence>
<evidence type="ECO:0000313" key="22">
    <source>
        <dbReference type="EMBL" id="NNU15046.1"/>
    </source>
</evidence>
<evidence type="ECO:0000256" key="5">
    <source>
        <dbReference type="ARBA" id="ARBA00012518"/>
    </source>
</evidence>
<dbReference type="InterPro" id="IPR016167">
    <property type="entry name" value="FAD-bd_PCMH_sub1"/>
</dbReference>
<evidence type="ECO:0000256" key="18">
    <source>
        <dbReference type="ARBA" id="ARBA00048914"/>
    </source>
</evidence>
<keyword evidence="7 19" id="KW-0963">Cytoplasm</keyword>